<dbReference type="Proteomes" id="UP001254488">
    <property type="component" value="Unassembled WGS sequence"/>
</dbReference>
<dbReference type="Pfam" id="PF05050">
    <property type="entry name" value="Methyltransf_21"/>
    <property type="match status" value="1"/>
</dbReference>
<feature type="domain" description="Methyltransferase FkbM" evidence="1">
    <location>
        <begin position="56"/>
        <end position="212"/>
    </location>
</feature>
<organism evidence="2 3">
    <name type="scientific">Patiriisocius hiemis</name>
    <dbReference type="NCBI Taxonomy" id="3075604"/>
    <lineage>
        <taxon>Bacteria</taxon>
        <taxon>Pseudomonadati</taxon>
        <taxon>Bacteroidota</taxon>
        <taxon>Flavobacteriia</taxon>
        <taxon>Flavobacteriales</taxon>
        <taxon>Flavobacteriaceae</taxon>
        <taxon>Patiriisocius</taxon>
    </lineage>
</organism>
<keyword evidence="3" id="KW-1185">Reference proteome</keyword>
<sequence>MKKLLKKIVQKAGYKISKIETKPALKSFHDKRNHFSTHEALRRSHKRNLIINTVIDVGASDGRWSKDCMNYYPKAAYFLVEAQNDHLEGLKHFEASHKNVSFILAAAGKENGTVYFNNAELFGGVASETPFDTNSIEVPVVSLDSEVAKRNLHPPFLLKLDTHGYEVPILEGSKKVISQANLIIIEAYNFNIEEKSLCFWELCSYMGNLGFRPLEVVDLMAREYDQAFWQMDIFFVKKDNPMFNYIQYR</sequence>
<keyword evidence="2" id="KW-0489">Methyltransferase</keyword>
<proteinExistence type="predicted"/>
<dbReference type="PANTHER" id="PTHR36973:SF4">
    <property type="entry name" value="NODULATION PROTEIN"/>
    <property type="match status" value="1"/>
</dbReference>
<dbReference type="RefSeq" id="WP_311332978.1">
    <property type="nucleotide sequence ID" value="NZ_JAVRHZ010000004.1"/>
</dbReference>
<keyword evidence="2" id="KW-0808">Transferase</keyword>
<accession>A0ABU2YCW9</accession>
<dbReference type="EMBL" id="JAVRHZ010000004">
    <property type="protein sequence ID" value="MDT0556024.1"/>
    <property type="molecule type" value="Genomic_DNA"/>
</dbReference>
<dbReference type="InterPro" id="IPR029063">
    <property type="entry name" value="SAM-dependent_MTases_sf"/>
</dbReference>
<dbReference type="GO" id="GO:0032259">
    <property type="term" value="P:methylation"/>
    <property type="evidence" value="ECO:0007669"/>
    <property type="project" value="UniProtKB-KW"/>
</dbReference>
<dbReference type="SUPFAM" id="SSF53335">
    <property type="entry name" value="S-adenosyl-L-methionine-dependent methyltransferases"/>
    <property type="match status" value="1"/>
</dbReference>
<dbReference type="GO" id="GO:0008168">
    <property type="term" value="F:methyltransferase activity"/>
    <property type="evidence" value="ECO:0007669"/>
    <property type="project" value="UniProtKB-KW"/>
</dbReference>
<evidence type="ECO:0000313" key="3">
    <source>
        <dbReference type="Proteomes" id="UP001254488"/>
    </source>
</evidence>
<reference evidence="2 3" key="1">
    <citation type="submission" date="2023-09" db="EMBL/GenBank/DDBJ databases">
        <authorList>
            <person name="Rey-Velasco X."/>
        </authorList>
    </citation>
    <scope>NUCLEOTIDE SEQUENCE [LARGE SCALE GENOMIC DNA]</scope>
    <source>
        <strain evidence="2 3">W242</strain>
    </source>
</reference>
<dbReference type="PANTHER" id="PTHR36973">
    <property type="entry name" value="SLL1456 PROTEIN-RELATED"/>
    <property type="match status" value="1"/>
</dbReference>
<dbReference type="InterPro" id="IPR006342">
    <property type="entry name" value="FkbM_mtfrase"/>
</dbReference>
<protein>
    <submittedName>
        <fullName evidence="2">FkbM family methyltransferase</fullName>
    </submittedName>
</protein>
<gene>
    <name evidence="2" type="ORF">RM538_08415</name>
</gene>
<comment type="caution">
    <text evidence="2">The sequence shown here is derived from an EMBL/GenBank/DDBJ whole genome shotgun (WGS) entry which is preliminary data.</text>
</comment>
<dbReference type="Gene3D" id="3.40.50.150">
    <property type="entry name" value="Vaccinia Virus protein VP39"/>
    <property type="match status" value="1"/>
</dbReference>
<dbReference type="NCBIfam" id="TIGR01444">
    <property type="entry name" value="fkbM_fam"/>
    <property type="match status" value="1"/>
</dbReference>
<evidence type="ECO:0000259" key="1">
    <source>
        <dbReference type="Pfam" id="PF05050"/>
    </source>
</evidence>
<name>A0ABU2YCW9_9FLAO</name>
<evidence type="ECO:0000313" key="2">
    <source>
        <dbReference type="EMBL" id="MDT0556024.1"/>
    </source>
</evidence>
<dbReference type="InterPro" id="IPR053188">
    <property type="entry name" value="FkbM_Methyltransferase"/>
</dbReference>